<evidence type="ECO:0000259" key="1">
    <source>
        <dbReference type="Pfam" id="PF01266"/>
    </source>
</evidence>
<keyword evidence="2" id="KW-0503">Monooxygenase</keyword>
<keyword evidence="3" id="KW-1185">Reference proteome</keyword>
<sequence length="414" mass="47166">MSDSIWRSIDTAEKSDYGKMECMEMTDVAIVGGGLCGILCAWFLKDAGVDCILLDKDRIAEGTGKDAMAQVTSQHGLIYSKLLERDGEEKARMYFQANEQAIQKYRELSEQIDCDFEETSSYVYSKNDREKIEKEIDAVDRIGGKADFCETTELPFDISGAVRFPGQAKLNPVKLLNGLVKELEKHQNIHIYEGVEIDDWFRHVIWCGIHVTVADHIICTTHIPFYEKLGKYNRKLHMEESCILALGNAQKMNGMYTDEAQGGLSFRSYGDLLLMTGGMYKPESDREAHEWEKLREAAAMYYPEAKEKASWKVQDCFSLDGIPYIGSYASERKTPGLYVATGFNGWGMTSAMTAAMLLTEIILKDKFVEAKEAVNYSWKEVFSTERKILLPQYFSNIKDTISDRFSFRPQKYKK</sequence>
<dbReference type="AlphaFoldDB" id="A0A285PW88"/>
<dbReference type="GO" id="GO:0004497">
    <property type="term" value="F:monooxygenase activity"/>
    <property type="evidence" value="ECO:0007669"/>
    <property type="project" value="UniProtKB-KW"/>
</dbReference>
<dbReference type="SUPFAM" id="SSF51971">
    <property type="entry name" value="Nucleotide-binding domain"/>
    <property type="match status" value="1"/>
</dbReference>
<dbReference type="Proteomes" id="UP000217549">
    <property type="component" value="Chromosome I"/>
</dbReference>
<dbReference type="Pfam" id="PF01266">
    <property type="entry name" value="DAO"/>
    <property type="match status" value="1"/>
</dbReference>
<reference evidence="3" key="1">
    <citation type="submission" date="2017-09" db="EMBL/GenBank/DDBJ databases">
        <authorList>
            <person name="Shetty A S."/>
        </authorList>
    </citation>
    <scope>NUCLEOTIDE SEQUENCE [LARGE SCALE GENOMIC DNA]</scope>
</reference>
<protein>
    <submittedName>
        <fullName evidence="2">Aromatic-ring hydroxylase (Flavoprotein monooxygenase) signature</fullName>
        <ecNumber evidence="2">1.-.-.-</ecNumber>
    </submittedName>
</protein>
<accession>A0A285PW88</accession>
<gene>
    <name evidence="2" type="ORF">EHLA_2882</name>
</gene>
<evidence type="ECO:0000313" key="3">
    <source>
        <dbReference type="Proteomes" id="UP000217549"/>
    </source>
</evidence>
<dbReference type="EMBL" id="LT907978">
    <property type="protein sequence ID" value="SOB73436.1"/>
    <property type="molecule type" value="Genomic_DNA"/>
</dbReference>
<keyword evidence="2" id="KW-0560">Oxidoreductase</keyword>
<dbReference type="RefSeq" id="WP_096241183.1">
    <property type="nucleotide sequence ID" value="NZ_LT907978.1"/>
</dbReference>
<dbReference type="Gene3D" id="3.50.50.60">
    <property type="entry name" value="FAD/NAD(P)-binding domain"/>
    <property type="match status" value="1"/>
</dbReference>
<feature type="domain" description="FAD dependent oxidoreductase" evidence="1">
    <location>
        <begin position="27"/>
        <end position="360"/>
    </location>
</feature>
<dbReference type="EC" id="1.-.-.-" evidence="2"/>
<dbReference type="InterPro" id="IPR006076">
    <property type="entry name" value="FAD-dep_OxRdtase"/>
</dbReference>
<dbReference type="PANTHER" id="PTHR13847:SF274">
    <property type="entry name" value="RIESKE 2FE-2S IRON-SULFUR PROTEIN YHFW-RELATED"/>
    <property type="match status" value="1"/>
</dbReference>
<proteinExistence type="predicted"/>
<organism evidence="2 3">
    <name type="scientific">Anaerobutyricum hallii</name>
    <dbReference type="NCBI Taxonomy" id="39488"/>
    <lineage>
        <taxon>Bacteria</taxon>
        <taxon>Bacillati</taxon>
        <taxon>Bacillota</taxon>
        <taxon>Clostridia</taxon>
        <taxon>Lachnospirales</taxon>
        <taxon>Lachnospiraceae</taxon>
        <taxon>Anaerobutyricum</taxon>
    </lineage>
</organism>
<dbReference type="PRINTS" id="PR00420">
    <property type="entry name" value="RNGMNOXGNASE"/>
</dbReference>
<dbReference type="KEGG" id="ehl:EHLA_2882"/>
<dbReference type="InterPro" id="IPR036188">
    <property type="entry name" value="FAD/NAD-bd_sf"/>
</dbReference>
<name>A0A285PW88_9FIRM</name>
<dbReference type="GO" id="GO:0005737">
    <property type="term" value="C:cytoplasm"/>
    <property type="evidence" value="ECO:0007669"/>
    <property type="project" value="TreeGrafter"/>
</dbReference>
<dbReference type="Gene3D" id="3.30.9.10">
    <property type="entry name" value="D-Amino Acid Oxidase, subunit A, domain 2"/>
    <property type="match status" value="1"/>
</dbReference>
<dbReference type="PANTHER" id="PTHR13847">
    <property type="entry name" value="SARCOSINE DEHYDROGENASE-RELATED"/>
    <property type="match status" value="1"/>
</dbReference>
<evidence type="ECO:0000313" key="2">
    <source>
        <dbReference type="EMBL" id="SOB73436.1"/>
    </source>
</evidence>